<evidence type="ECO:0000313" key="2">
    <source>
        <dbReference type="EMBL" id="QAY70958.1"/>
    </source>
</evidence>
<dbReference type="Gene3D" id="3.40.30.10">
    <property type="entry name" value="Glutaredoxin"/>
    <property type="match status" value="1"/>
</dbReference>
<keyword evidence="1" id="KW-0472">Membrane</keyword>
<name>A0A4P6FK11_9MICO</name>
<evidence type="ECO:0008006" key="4">
    <source>
        <dbReference type="Google" id="ProtNLM"/>
    </source>
</evidence>
<dbReference type="OrthoDB" id="5094767at2"/>
<protein>
    <recommendedName>
        <fullName evidence="4">Thioredoxin-like fold domain-containing protein</fullName>
    </recommendedName>
</protein>
<dbReference type="EMBL" id="CP035493">
    <property type="protein sequence ID" value="QAY70958.1"/>
    <property type="molecule type" value="Genomic_DNA"/>
</dbReference>
<dbReference type="RefSeq" id="WP_129189195.1">
    <property type="nucleotide sequence ID" value="NZ_CP035493.1"/>
</dbReference>
<keyword evidence="3" id="KW-1185">Reference proteome</keyword>
<keyword evidence="1" id="KW-0812">Transmembrane</keyword>
<reference evidence="2 3" key="1">
    <citation type="submission" date="2019-01" db="EMBL/GenBank/DDBJ databases">
        <title>Genome sequencing of strain FW10M-9.</title>
        <authorList>
            <person name="Heo J."/>
            <person name="Kim S.-J."/>
            <person name="Kim J.-S."/>
            <person name="Hong S.-B."/>
            <person name="Kwon S.-W."/>
        </authorList>
    </citation>
    <scope>NUCLEOTIDE SEQUENCE [LARGE SCALE GENOMIC DNA]</scope>
    <source>
        <strain evidence="2 3">FW10M-9</strain>
    </source>
</reference>
<dbReference type="AlphaFoldDB" id="A0A4P6FK11"/>
<dbReference type="KEGG" id="xya:ET471_13750"/>
<evidence type="ECO:0000256" key="1">
    <source>
        <dbReference type="SAM" id="Phobius"/>
    </source>
</evidence>
<dbReference type="Proteomes" id="UP000292118">
    <property type="component" value="Chromosome"/>
</dbReference>
<keyword evidence="1" id="KW-1133">Transmembrane helix</keyword>
<evidence type="ECO:0000313" key="3">
    <source>
        <dbReference type="Proteomes" id="UP000292118"/>
    </source>
</evidence>
<proteinExistence type="predicted"/>
<accession>A0A4P6FK11</accession>
<organism evidence="2 3">
    <name type="scientific">Xylanimonas protaetiae</name>
    <dbReference type="NCBI Taxonomy" id="2509457"/>
    <lineage>
        <taxon>Bacteria</taxon>
        <taxon>Bacillati</taxon>
        <taxon>Actinomycetota</taxon>
        <taxon>Actinomycetes</taxon>
        <taxon>Micrococcales</taxon>
        <taxon>Promicromonosporaceae</taxon>
        <taxon>Xylanimonas</taxon>
    </lineage>
</organism>
<feature type="transmembrane region" description="Helical" evidence="1">
    <location>
        <begin position="69"/>
        <end position="90"/>
    </location>
</feature>
<sequence length="359" mass="38354">MPCIVSFVVLLVLSAFSARHRKLLKKSWGCVTRRVTLRACDSSFADDVKTSLLAPLALRVPRLVRPASAALTVATWVTVLSLLVSALVVARGGLNLLAYGTCDRQNPQACLLTAEACTVAADEPGFWESLTRGDVVGAVRNEATSLASTVSTIPGRFRTWDAADHTPAYASFSGGYREGLPTVLEVLDPGCVFCGRLYRNIAESGLSERANVTFIAYPILREGEPQFASSMLIARYLTAIRVVEGEGGPAADPTDWAVLRHLFTGERPDGLGWQVWFNDLASPAEAEAQLQAWLAEAGHDAATVAEIAALAASDRVADLLAASRVIVEDEIRTVTIPTLIGGGGLHRGLVSVDRLRSMP</sequence>
<gene>
    <name evidence="2" type="ORF">ET471_13750</name>
</gene>